<feature type="transmembrane region" description="Helical" evidence="6">
    <location>
        <begin position="116"/>
        <end position="137"/>
    </location>
</feature>
<feature type="transmembrane region" description="Helical" evidence="6">
    <location>
        <begin position="322"/>
        <end position="345"/>
    </location>
</feature>
<evidence type="ECO:0000256" key="3">
    <source>
        <dbReference type="ARBA" id="ARBA00022692"/>
    </source>
</evidence>
<dbReference type="GO" id="GO:0005886">
    <property type="term" value="C:plasma membrane"/>
    <property type="evidence" value="ECO:0007669"/>
    <property type="project" value="UniProtKB-SubCell"/>
</dbReference>
<evidence type="ECO:0000256" key="4">
    <source>
        <dbReference type="ARBA" id="ARBA00022989"/>
    </source>
</evidence>
<feature type="transmembrane region" description="Helical" evidence="6">
    <location>
        <begin position="178"/>
        <end position="200"/>
    </location>
</feature>
<feature type="transmembrane region" description="Helical" evidence="6">
    <location>
        <begin position="46"/>
        <end position="68"/>
    </location>
</feature>
<dbReference type="PANTHER" id="PTHR30250">
    <property type="entry name" value="PST FAMILY PREDICTED COLANIC ACID TRANSPORTER"/>
    <property type="match status" value="1"/>
</dbReference>
<accession>A0A173MHC8</accession>
<dbReference type="AlphaFoldDB" id="A0A173MHC8"/>
<dbReference type="KEGG" id="fln:FLA_2910"/>
<feature type="transmembrane region" description="Helical" evidence="6">
    <location>
        <begin position="290"/>
        <end position="310"/>
    </location>
</feature>
<reference evidence="8" key="1">
    <citation type="submission" date="2017-01" db="EMBL/GenBank/DDBJ databases">
        <authorList>
            <person name="Varghese N."/>
            <person name="Submissions S."/>
        </authorList>
    </citation>
    <scope>NUCLEOTIDE SEQUENCE [LARGE SCALE GENOMIC DNA]</scope>
    <source>
        <strain evidence="8">DSM 21054</strain>
    </source>
</reference>
<dbReference type="OrthoDB" id="582032at2"/>
<evidence type="ECO:0000256" key="1">
    <source>
        <dbReference type="ARBA" id="ARBA00004651"/>
    </source>
</evidence>
<feature type="transmembrane region" description="Helical" evidence="6">
    <location>
        <begin position="250"/>
        <end position="269"/>
    </location>
</feature>
<dbReference type="PANTHER" id="PTHR30250:SF11">
    <property type="entry name" value="O-ANTIGEN TRANSPORTER-RELATED"/>
    <property type="match status" value="1"/>
</dbReference>
<feature type="transmembrane region" description="Helical" evidence="6">
    <location>
        <begin position="149"/>
        <end position="172"/>
    </location>
</feature>
<feature type="transmembrane region" description="Helical" evidence="6">
    <location>
        <begin position="221"/>
        <end position="244"/>
    </location>
</feature>
<evidence type="ECO:0000256" key="2">
    <source>
        <dbReference type="ARBA" id="ARBA00022475"/>
    </source>
</evidence>
<evidence type="ECO:0000313" key="8">
    <source>
        <dbReference type="Proteomes" id="UP000186917"/>
    </source>
</evidence>
<dbReference type="RefSeq" id="WP_076378250.1">
    <property type="nucleotide sequence ID" value="NZ_AP017422.1"/>
</dbReference>
<keyword evidence="2" id="KW-1003">Cell membrane</keyword>
<feature type="transmembrane region" description="Helical" evidence="6">
    <location>
        <begin position="383"/>
        <end position="404"/>
    </location>
</feature>
<gene>
    <name evidence="7" type="ORF">SAMN05421788_102477</name>
</gene>
<evidence type="ECO:0000256" key="5">
    <source>
        <dbReference type="ARBA" id="ARBA00023136"/>
    </source>
</evidence>
<evidence type="ECO:0000313" key="7">
    <source>
        <dbReference type="EMBL" id="SIS98294.1"/>
    </source>
</evidence>
<dbReference type="InterPro" id="IPR050833">
    <property type="entry name" value="Poly_Biosynth_Transport"/>
</dbReference>
<keyword evidence="8" id="KW-1185">Reference proteome</keyword>
<keyword evidence="5 6" id="KW-0472">Membrane</keyword>
<keyword evidence="4 6" id="KW-1133">Transmembrane helix</keyword>
<organism evidence="7 8">
    <name type="scientific">Filimonas lacunae</name>
    <dbReference type="NCBI Taxonomy" id="477680"/>
    <lineage>
        <taxon>Bacteria</taxon>
        <taxon>Pseudomonadati</taxon>
        <taxon>Bacteroidota</taxon>
        <taxon>Chitinophagia</taxon>
        <taxon>Chitinophagales</taxon>
        <taxon>Chitinophagaceae</taxon>
        <taxon>Filimonas</taxon>
    </lineage>
</organism>
<dbReference type="STRING" id="477680.SAMN05421788_102477"/>
<dbReference type="Proteomes" id="UP000186917">
    <property type="component" value="Unassembled WGS sequence"/>
</dbReference>
<feature type="transmembrane region" description="Helical" evidence="6">
    <location>
        <begin position="357"/>
        <end position="377"/>
    </location>
</feature>
<sequence length="416" mass="45811">MKIAIPIQAKYQVMADQLVVSGAGFCTSLLLARALGIVEFGRFSGIVMIQLFILSITMAFTTQVYQVVQPSLNEGDARLFTKGLLGQQIGFAALLLLVVLAACFAFPLSVNRLGGHAQATVLWAGVATVLYLLQDFLRRVFITCNKTSHALIIDVLNNALQLAGLCWAWYYHQLTLCVAWAIIALSYLPAVATGMVLLNAGKLTKAAAGFTWKVQKSKSGWLLGSSLLQWGAGYFFVMAAGWYIGAAALGALRLAQYIFGILNVLLQAIESYALPRAAAHTAHLQHYWRVLLQKSLLLMLPVLIALSVFARPVLTLAGGVQYAQYAFVMYGLSLVYVLITIGYPVRIAIRSLHLDKAYFMAYILAVAVSVAVAPWLLQHWQLYGVLCGLFLSQFICITYWLIILQRKKSLLWKSYT</sequence>
<comment type="subcellular location">
    <subcellularLocation>
        <location evidence="1">Cell membrane</location>
        <topology evidence="1">Multi-pass membrane protein</topology>
    </subcellularLocation>
</comment>
<proteinExistence type="predicted"/>
<dbReference type="EMBL" id="FTOR01000002">
    <property type="protein sequence ID" value="SIS98294.1"/>
    <property type="molecule type" value="Genomic_DNA"/>
</dbReference>
<feature type="transmembrane region" description="Helical" evidence="6">
    <location>
        <begin position="89"/>
        <end position="110"/>
    </location>
</feature>
<name>A0A173MHC8_9BACT</name>
<keyword evidence="3 6" id="KW-0812">Transmembrane</keyword>
<protein>
    <submittedName>
        <fullName evidence="7">Membrane protein involved in the export of O-antigen and teichoic acid</fullName>
    </submittedName>
</protein>
<evidence type="ECO:0000256" key="6">
    <source>
        <dbReference type="SAM" id="Phobius"/>
    </source>
</evidence>